<sequence>MQSLKVNGASSTHPWLPESFIANGGTLQYTVGSTPNTTWGSSAADAPPSYHYGEIPTLVSLNPGRITVAPGAQVQASITAQNISNAATTVQWSATPPAGLTLTPASGSFTVAANSNAQQSFTIAAGANMAEGVYSIPLTAQTSTGVKLPISALTVVVAKPGNLLGLFNNAGISNDGQGNADFDGDGYSYSAQQLAASGYKPGATVTVNGTQYLWPNVAPATFDNVQVAGQTIQTPDAKAGATHLTFLGSATNGPSSGNVTITYTDGSTQTAQLGFSDWTLGAGNSQPSYGNVVAVKTSYRNAGSGQDQVGTYVFASAPIALNASKQVASITFPSSVDQGALHIFALTVS</sequence>
<evidence type="ECO:0008006" key="3">
    <source>
        <dbReference type="Google" id="ProtNLM"/>
    </source>
</evidence>
<protein>
    <recommendedName>
        <fullName evidence="3">Alpha-galactosidase NEW3 domain-containing protein</fullName>
    </recommendedName>
</protein>
<dbReference type="AlphaFoldDB" id="A0A5J4L056"/>
<name>A0A5J4L056_9CHLR</name>
<evidence type="ECO:0000313" key="2">
    <source>
        <dbReference type="Proteomes" id="UP000326912"/>
    </source>
</evidence>
<comment type="caution">
    <text evidence="1">The sequence shown here is derived from an EMBL/GenBank/DDBJ whole genome shotgun (WGS) entry which is preliminary data.</text>
</comment>
<accession>A0A5J4L056</accession>
<keyword evidence="2" id="KW-1185">Reference proteome</keyword>
<dbReference type="EMBL" id="BKZW01000005">
    <property type="protein sequence ID" value="GER92141.1"/>
    <property type="molecule type" value="Genomic_DNA"/>
</dbReference>
<gene>
    <name evidence="1" type="ORF">KDW_63030</name>
</gene>
<dbReference type="Gene3D" id="3.30.2080.10">
    <property type="entry name" value="GH92 mannosidase domain"/>
    <property type="match status" value="1"/>
</dbReference>
<proteinExistence type="predicted"/>
<organism evidence="1 2">
    <name type="scientific">Dictyobacter vulcani</name>
    <dbReference type="NCBI Taxonomy" id="2607529"/>
    <lineage>
        <taxon>Bacteria</taxon>
        <taxon>Bacillati</taxon>
        <taxon>Chloroflexota</taxon>
        <taxon>Ktedonobacteria</taxon>
        <taxon>Ktedonobacterales</taxon>
        <taxon>Dictyobacteraceae</taxon>
        <taxon>Dictyobacter</taxon>
    </lineage>
</organism>
<evidence type="ECO:0000313" key="1">
    <source>
        <dbReference type="EMBL" id="GER92141.1"/>
    </source>
</evidence>
<dbReference type="Proteomes" id="UP000326912">
    <property type="component" value="Unassembled WGS sequence"/>
</dbReference>
<reference evidence="1 2" key="1">
    <citation type="submission" date="2019-10" db="EMBL/GenBank/DDBJ databases">
        <title>Dictyobacter vulcani sp. nov., within the class Ktedonobacteria, isolated from soil of volcanic Mt. Zao.</title>
        <authorList>
            <person name="Zheng Y."/>
            <person name="Wang C.M."/>
            <person name="Sakai Y."/>
            <person name="Abe K."/>
            <person name="Yokota A."/>
            <person name="Yabe S."/>
        </authorList>
    </citation>
    <scope>NUCLEOTIDE SEQUENCE [LARGE SCALE GENOMIC DNA]</scope>
    <source>
        <strain evidence="1 2">W12</strain>
    </source>
</reference>